<evidence type="ECO:0000256" key="9">
    <source>
        <dbReference type="ARBA" id="ARBA00022960"/>
    </source>
</evidence>
<dbReference type="SUPFAM" id="SSF56519">
    <property type="entry name" value="Penicillin binding protein dimerisation domain"/>
    <property type="match status" value="1"/>
</dbReference>
<dbReference type="Pfam" id="PF03717">
    <property type="entry name" value="PBP_dimer"/>
    <property type="match status" value="1"/>
</dbReference>
<evidence type="ECO:0000259" key="15">
    <source>
        <dbReference type="Pfam" id="PF03717"/>
    </source>
</evidence>
<keyword evidence="11" id="KW-1133">Transmembrane helix</keyword>
<comment type="subcellular location">
    <subcellularLocation>
        <location evidence="2">Cell membrane</location>
    </subcellularLocation>
    <subcellularLocation>
        <location evidence="1">Membrane</location>
        <topology evidence="1">Single-pass membrane protein</topology>
    </subcellularLocation>
</comment>
<evidence type="ECO:0000259" key="14">
    <source>
        <dbReference type="Pfam" id="PF00905"/>
    </source>
</evidence>
<dbReference type="Gene3D" id="3.90.1310.10">
    <property type="entry name" value="Penicillin-binding protein 2a (Domain 2)"/>
    <property type="match status" value="1"/>
</dbReference>
<dbReference type="InterPro" id="IPR001460">
    <property type="entry name" value="PCN-bd_Tpept"/>
</dbReference>
<protein>
    <submittedName>
        <fullName evidence="16">Penicillin-binding protein 2</fullName>
        <ecNumber evidence="16">3.4.16.4</ecNumber>
    </submittedName>
</protein>
<keyword evidence="6" id="KW-0645">Protease</keyword>
<evidence type="ECO:0000256" key="2">
    <source>
        <dbReference type="ARBA" id="ARBA00004236"/>
    </source>
</evidence>
<keyword evidence="5 16" id="KW-0121">Carboxypeptidase</keyword>
<evidence type="ECO:0000256" key="6">
    <source>
        <dbReference type="ARBA" id="ARBA00022670"/>
    </source>
</evidence>
<evidence type="ECO:0000256" key="12">
    <source>
        <dbReference type="ARBA" id="ARBA00023136"/>
    </source>
</evidence>
<evidence type="ECO:0000256" key="4">
    <source>
        <dbReference type="ARBA" id="ARBA00022519"/>
    </source>
</evidence>
<dbReference type="Proteomes" id="UP001058120">
    <property type="component" value="Chromosome"/>
</dbReference>
<dbReference type="InterPro" id="IPR012338">
    <property type="entry name" value="Beta-lactam/transpept-like"/>
</dbReference>
<keyword evidence="9" id="KW-0133">Cell shape</keyword>
<dbReference type="Pfam" id="PF00905">
    <property type="entry name" value="Transpeptidase"/>
    <property type="match status" value="1"/>
</dbReference>
<keyword evidence="4" id="KW-0997">Cell inner membrane</keyword>
<evidence type="ECO:0000256" key="8">
    <source>
        <dbReference type="ARBA" id="ARBA00022801"/>
    </source>
</evidence>
<dbReference type="InterPro" id="IPR036138">
    <property type="entry name" value="PBP_dimer_sf"/>
</dbReference>
<dbReference type="InterPro" id="IPR005311">
    <property type="entry name" value="PBP_dimer"/>
</dbReference>
<keyword evidence="3" id="KW-1003">Cell membrane</keyword>
<dbReference type="PANTHER" id="PTHR30627">
    <property type="entry name" value="PEPTIDOGLYCAN D,D-TRANSPEPTIDASE"/>
    <property type="match status" value="1"/>
</dbReference>
<dbReference type="Gene3D" id="3.30.1390.30">
    <property type="entry name" value="Penicillin-binding protein 2a, domain 3"/>
    <property type="match status" value="1"/>
</dbReference>
<keyword evidence="17" id="KW-1185">Reference proteome</keyword>
<dbReference type="PANTHER" id="PTHR30627:SF2">
    <property type="entry name" value="PEPTIDOGLYCAN D,D-TRANSPEPTIDASE MRDA"/>
    <property type="match status" value="1"/>
</dbReference>
<reference evidence="16" key="1">
    <citation type="submission" date="2020-12" db="EMBL/GenBank/DDBJ databases">
        <title>Taurinivorans muris gen. nov., sp. nov., fundamental and realized metabolic niche of a ubiquitous sulfidogenic bacterium in the murine intestine.</title>
        <authorList>
            <person name="Ye H."/>
            <person name="Hanson B.T."/>
            <person name="Loy A."/>
        </authorList>
    </citation>
    <scope>NUCLEOTIDE SEQUENCE</scope>
    <source>
        <strain evidence="16">LT0009</strain>
    </source>
</reference>
<evidence type="ECO:0000256" key="5">
    <source>
        <dbReference type="ARBA" id="ARBA00022645"/>
    </source>
</evidence>
<evidence type="ECO:0000256" key="11">
    <source>
        <dbReference type="ARBA" id="ARBA00022989"/>
    </source>
</evidence>
<keyword evidence="10" id="KW-0573">Peptidoglycan synthesis</keyword>
<dbReference type="SUPFAM" id="SSF56601">
    <property type="entry name" value="beta-lactamase/transpeptidase-like"/>
    <property type="match status" value="1"/>
</dbReference>
<feature type="domain" description="Penicillin-binding protein dimerisation" evidence="15">
    <location>
        <begin position="60"/>
        <end position="229"/>
    </location>
</feature>
<evidence type="ECO:0000313" key="17">
    <source>
        <dbReference type="Proteomes" id="UP001058120"/>
    </source>
</evidence>
<dbReference type="GO" id="GO:0009002">
    <property type="term" value="F:serine-type D-Ala-D-Ala carboxypeptidase activity"/>
    <property type="evidence" value="ECO:0007669"/>
    <property type="project" value="UniProtKB-EC"/>
</dbReference>
<accession>A0ABY5Y445</accession>
<sequence length="598" mass="67612">MSHKIEAKNYEPPRMGLFLLQFLIALLFVVFCARYWYLQIHRGEEFARLALENRTKIARVDAARGEIFDKNGIPLAENYITFAIAIIREDTPDVDAALAQISEWTNTSYEELVQHYTESRYLSRSFDPIIVVSDLPFEMIAPIQSQLHLWQGVHIVPKARRHYPQKNTVAHIMGYVAEATQEELKKDDALSLGDIVGRQGLELVLEDKLRGKKGIAAMEVDVFGRSLQRKELDTSYSGQNIYLSIDIELQKQIEHIMQNNAGSVIVMNPDTGALEALVTLPSYDNNLFVTGFSKKEWDAVRNHPRFPLQNRTIQSVFPPASVWKLLMAAALLERGVNPKDTVFCSGVFRLGNSQFRCWSKYGHGYVDLKHSIMYSCDVYYYEKALELGIDYIADFAKKCGFGTRTGIELPHEARGVMPDREWKIKTFNERWQNGDTVNLSIGQGYMLVTPVQLAVYISSLLNGGKLLKPQLIKGAEPEIIGYTPISQEHCKMIVDYMFATANEPRGTARIIKTEGVITGGKTGTAQVVKVKMQGDRRKKNYEMDFKERDHAWLGAFAEKDGRRYVIITMLEHGGGGSSAAGPVTRDIIKLLFPAEKKQ</sequence>
<dbReference type="EC" id="3.4.16.4" evidence="16"/>
<evidence type="ECO:0000313" key="16">
    <source>
        <dbReference type="EMBL" id="UWX06339.1"/>
    </source>
</evidence>
<dbReference type="Gene3D" id="3.40.710.10">
    <property type="entry name" value="DD-peptidase/beta-lactamase superfamily"/>
    <property type="match status" value="1"/>
</dbReference>
<keyword evidence="13" id="KW-0961">Cell wall biogenesis/degradation</keyword>
<feature type="domain" description="Penicillin-binding protein transpeptidase" evidence="14">
    <location>
        <begin position="262"/>
        <end position="589"/>
    </location>
</feature>
<dbReference type="InterPro" id="IPR050515">
    <property type="entry name" value="Beta-lactam/transpept"/>
</dbReference>
<dbReference type="RefSeq" id="WP_334315943.1">
    <property type="nucleotide sequence ID" value="NZ_CP065938.1"/>
</dbReference>
<keyword evidence="12" id="KW-0472">Membrane</keyword>
<organism evidence="16 17">
    <name type="scientific">Taurinivorans muris</name>
    <dbReference type="NCBI Taxonomy" id="2787751"/>
    <lineage>
        <taxon>Bacteria</taxon>
        <taxon>Pseudomonadati</taxon>
        <taxon>Thermodesulfobacteriota</taxon>
        <taxon>Desulfovibrionia</taxon>
        <taxon>Desulfovibrionales</taxon>
        <taxon>Desulfovibrionaceae</taxon>
        <taxon>Taurinivorans</taxon>
    </lineage>
</organism>
<dbReference type="NCBIfam" id="TIGR03423">
    <property type="entry name" value="pbp2_mrdA"/>
    <property type="match status" value="1"/>
</dbReference>
<evidence type="ECO:0000256" key="10">
    <source>
        <dbReference type="ARBA" id="ARBA00022984"/>
    </source>
</evidence>
<evidence type="ECO:0000256" key="13">
    <source>
        <dbReference type="ARBA" id="ARBA00023316"/>
    </source>
</evidence>
<keyword evidence="8 16" id="KW-0378">Hydrolase</keyword>
<evidence type="ECO:0000256" key="1">
    <source>
        <dbReference type="ARBA" id="ARBA00004167"/>
    </source>
</evidence>
<dbReference type="InterPro" id="IPR017790">
    <property type="entry name" value="Penicillin-binding_protein_2"/>
</dbReference>
<dbReference type="EMBL" id="CP065938">
    <property type="protein sequence ID" value="UWX06339.1"/>
    <property type="molecule type" value="Genomic_DNA"/>
</dbReference>
<name>A0ABY5Y445_9BACT</name>
<evidence type="ECO:0000256" key="7">
    <source>
        <dbReference type="ARBA" id="ARBA00022692"/>
    </source>
</evidence>
<keyword evidence="7" id="KW-0812">Transmembrane</keyword>
<proteinExistence type="predicted"/>
<evidence type="ECO:0000256" key="3">
    <source>
        <dbReference type="ARBA" id="ARBA00022475"/>
    </source>
</evidence>
<gene>
    <name evidence="16" type="primary">mrdA</name>
    <name evidence="16" type="ORF">JBF11_03235</name>
</gene>